<evidence type="ECO:0000313" key="3">
    <source>
        <dbReference type="EMBL" id="KAH7280124.1"/>
    </source>
</evidence>
<dbReference type="Proteomes" id="UP000825935">
    <property type="component" value="Chromosome 37"/>
</dbReference>
<dbReference type="Gene3D" id="4.10.60.10">
    <property type="entry name" value="Zinc finger, CCHC-type"/>
    <property type="match status" value="1"/>
</dbReference>
<dbReference type="InterPro" id="IPR040256">
    <property type="entry name" value="At4g02000-like"/>
</dbReference>
<keyword evidence="1" id="KW-0479">Metal-binding</keyword>
<protein>
    <recommendedName>
        <fullName evidence="2">CCHC-type domain-containing protein</fullName>
    </recommendedName>
</protein>
<accession>A0A8T2Q8Q7</accession>
<feature type="domain" description="CCHC-type" evidence="2">
    <location>
        <begin position="99"/>
        <end position="113"/>
    </location>
</feature>
<dbReference type="Pfam" id="PF00098">
    <property type="entry name" value="zf-CCHC"/>
    <property type="match status" value="1"/>
</dbReference>
<dbReference type="PANTHER" id="PTHR31286">
    <property type="entry name" value="GLYCINE-RICH CELL WALL STRUCTURAL PROTEIN 1.8-LIKE"/>
    <property type="match status" value="1"/>
</dbReference>
<dbReference type="SMART" id="SM00343">
    <property type="entry name" value="ZnF_C2HC"/>
    <property type="match status" value="1"/>
</dbReference>
<sequence>MAHVFPWKLVKAMKEELLYKCPVWVELIDLPSFLWSNIGHVAKVLGKLLYTPSISAPNKNRVCVLWNTSRPFPKTLGINVPNVGRIVIYLKWGSMAGSCFHCGNLGHYSKNCPTLKSEGVNLIPTCPCNKILVLEEQVFGRQRTVPSIPHARNVGASRPLTAQAVNSNGKETVLEKQMHPTTPITPVKLNVYKRREGEGTSKHASVRDGEGVTKRVVDNEGFTSVSYKKALLRGKRSKFQSGYSASPTDDANFAPHSDDYMTEYYDNMDIVLQDLAPALTHMDSSHATPPLP</sequence>
<reference evidence="3" key="1">
    <citation type="submission" date="2021-08" db="EMBL/GenBank/DDBJ databases">
        <title>WGS assembly of Ceratopteris richardii.</title>
        <authorList>
            <person name="Marchant D.B."/>
            <person name="Chen G."/>
            <person name="Jenkins J."/>
            <person name="Shu S."/>
            <person name="Leebens-Mack J."/>
            <person name="Grimwood J."/>
            <person name="Schmutz J."/>
            <person name="Soltis P."/>
            <person name="Soltis D."/>
            <person name="Chen Z.-H."/>
        </authorList>
    </citation>
    <scope>NUCLEOTIDE SEQUENCE</scope>
    <source>
        <strain evidence="3">Whitten #5841</strain>
        <tissue evidence="3">Leaf</tissue>
    </source>
</reference>
<keyword evidence="1" id="KW-0863">Zinc-finger</keyword>
<proteinExistence type="predicted"/>
<dbReference type="SUPFAM" id="SSF57756">
    <property type="entry name" value="Retrovirus zinc finger-like domains"/>
    <property type="match status" value="1"/>
</dbReference>
<dbReference type="PROSITE" id="PS50158">
    <property type="entry name" value="ZF_CCHC"/>
    <property type="match status" value="1"/>
</dbReference>
<dbReference type="AlphaFoldDB" id="A0A8T2Q8Q7"/>
<keyword evidence="4" id="KW-1185">Reference proteome</keyword>
<dbReference type="GO" id="GO:0008270">
    <property type="term" value="F:zinc ion binding"/>
    <property type="evidence" value="ECO:0007669"/>
    <property type="project" value="UniProtKB-KW"/>
</dbReference>
<dbReference type="GO" id="GO:0003676">
    <property type="term" value="F:nucleic acid binding"/>
    <property type="evidence" value="ECO:0007669"/>
    <property type="project" value="InterPro"/>
</dbReference>
<keyword evidence="1" id="KW-0862">Zinc</keyword>
<comment type="caution">
    <text evidence="3">The sequence shown here is derived from an EMBL/GenBank/DDBJ whole genome shotgun (WGS) entry which is preliminary data.</text>
</comment>
<dbReference type="InterPro" id="IPR001878">
    <property type="entry name" value="Znf_CCHC"/>
</dbReference>
<evidence type="ECO:0000313" key="4">
    <source>
        <dbReference type="Proteomes" id="UP000825935"/>
    </source>
</evidence>
<name>A0A8T2Q8Q7_CERRI</name>
<organism evidence="3 4">
    <name type="scientific">Ceratopteris richardii</name>
    <name type="common">Triangle waterfern</name>
    <dbReference type="NCBI Taxonomy" id="49495"/>
    <lineage>
        <taxon>Eukaryota</taxon>
        <taxon>Viridiplantae</taxon>
        <taxon>Streptophyta</taxon>
        <taxon>Embryophyta</taxon>
        <taxon>Tracheophyta</taxon>
        <taxon>Polypodiopsida</taxon>
        <taxon>Polypodiidae</taxon>
        <taxon>Polypodiales</taxon>
        <taxon>Pteridineae</taxon>
        <taxon>Pteridaceae</taxon>
        <taxon>Parkerioideae</taxon>
        <taxon>Ceratopteris</taxon>
    </lineage>
</organism>
<dbReference type="EMBL" id="CM035442">
    <property type="protein sequence ID" value="KAH7280124.1"/>
    <property type="molecule type" value="Genomic_DNA"/>
</dbReference>
<gene>
    <name evidence="3" type="ORF">KP509_37G053100</name>
</gene>
<evidence type="ECO:0000256" key="1">
    <source>
        <dbReference type="PROSITE-ProRule" id="PRU00047"/>
    </source>
</evidence>
<dbReference type="PANTHER" id="PTHR31286:SF180">
    <property type="entry name" value="OS10G0362600 PROTEIN"/>
    <property type="match status" value="1"/>
</dbReference>
<dbReference type="InterPro" id="IPR036875">
    <property type="entry name" value="Znf_CCHC_sf"/>
</dbReference>
<evidence type="ECO:0000259" key="2">
    <source>
        <dbReference type="PROSITE" id="PS50158"/>
    </source>
</evidence>